<dbReference type="RefSeq" id="XP_001730772.1">
    <property type="nucleotide sequence ID" value="XM_001730720.1"/>
</dbReference>
<feature type="compositionally biased region" description="Basic and acidic residues" evidence="1">
    <location>
        <begin position="519"/>
        <end position="537"/>
    </location>
</feature>
<dbReference type="InParanoid" id="A8Q1D5"/>
<reference evidence="2 3" key="1">
    <citation type="journal article" date="2007" name="Proc. Natl. Acad. Sci. U.S.A.">
        <title>Dandruff-associated Malassezia genomes reveal convergent and divergent virulence traits shared with plant and human fungal pathogens.</title>
        <authorList>
            <person name="Xu J."/>
            <person name="Saunders C.W."/>
            <person name="Hu P."/>
            <person name="Grant R.A."/>
            <person name="Boekhout T."/>
            <person name="Kuramae E.E."/>
            <person name="Kronstad J.W."/>
            <person name="Deangelis Y.M."/>
            <person name="Reeder N.L."/>
            <person name="Johnstone K.R."/>
            <person name="Leland M."/>
            <person name="Fieno A.M."/>
            <person name="Begley W.M."/>
            <person name="Sun Y."/>
            <person name="Lacey M.P."/>
            <person name="Chaudhary T."/>
            <person name="Keough T."/>
            <person name="Chu L."/>
            <person name="Sears R."/>
            <person name="Yuan B."/>
            <person name="Dawson T.L.Jr."/>
        </authorList>
    </citation>
    <scope>NUCLEOTIDE SEQUENCE [LARGE SCALE GENOMIC DNA]</scope>
    <source>
        <strain evidence="3">ATCC MYA-4612 / CBS 7966</strain>
    </source>
</reference>
<feature type="compositionally biased region" description="Basic and acidic residues" evidence="1">
    <location>
        <begin position="978"/>
        <end position="989"/>
    </location>
</feature>
<evidence type="ECO:0000313" key="3">
    <source>
        <dbReference type="Proteomes" id="UP000008837"/>
    </source>
</evidence>
<feature type="compositionally biased region" description="Polar residues" evidence="1">
    <location>
        <begin position="822"/>
        <end position="846"/>
    </location>
</feature>
<organism evidence="2 3">
    <name type="scientific">Malassezia globosa (strain ATCC MYA-4612 / CBS 7966)</name>
    <name type="common">Dandruff-associated fungus</name>
    <dbReference type="NCBI Taxonomy" id="425265"/>
    <lineage>
        <taxon>Eukaryota</taxon>
        <taxon>Fungi</taxon>
        <taxon>Dikarya</taxon>
        <taxon>Basidiomycota</taxon>
        <taxon>Ustilaginomycotina</taxon>
        <taxon>Malasseziomycetes</taxon>
        <taxon>Malasseziales</taxon>
        <taxon>Malasseziaceae</taxon>
        <taxon>Malassezia</taxon>
    </lineage>
</organism>
<feature type="region of interest" description="Disordered" evidence="1">
    <location>
        <begin position="191"/>
        <end position="323"/>
    </location>
</feature>
<feature type="region of interest" description="Disordered" evidence="1">
    <location>
        <begin position="1"/>
        <end position="21"/>
    </location>
</feature>
<protein>
    <submittedName>
        <fullName evidence="2">Uncharacterized protein</fullName>
    </submittedName>
</protein>
<dbReference type="EMBL" id="AAYY01000006">
    <property type="protein sequence ID" value="EDP43558.1"/>
    <property type="molecule type" value="Genomic_DNA"/>
</dbReference>
<dbReference type="KEGG" id="mgl:MGL_1771"/>
<sequence>MSWGRRSHSDRPTTWHARTPRRSAFENFDESCWLDGVRENLRSALLHRSAPSSPHSAYVAHATEDADTADVPFVRAQKRRRILTLSSSSEGEEEEEEEEEPPVEEDVRAKSHFHRTAQALEELLSLGGVVDDEQQGPVHLDGFAEQVWRVDKPPNEVSSPAHGSASSLFSSFMNAKTGIVDVDALLRSRASPTKTPKRIIEVLDSNQNATESGSASSDQESEVDQDTERDDEDVLEEEVDDDDQDEAEEESDIDDDLDGEEKTGDANDSSAQKALEVANVNKDEEQGTGNQAVDPEQEKGRAKGKARFGDVTDNTHSVDPPVSEVTHHDNLIYFSHDNRDTPPEAESDSVSLFHHLAHQDVFSISGIHASHSSDPFVSHHDKCVVHTHDLDTERHAPALADSLLSTDSAYENLSYSPEMPSMLASASSQLTNPVATRLLMDSHAPIVVLSDSDEDSGPILSSIPMGHEPRQVDGEASLSDNVEDWDDFVEEDELHAPSTQGEEEHAAFDENESEENEPQEEHLDVQHFDGRAPETELNKSAYASVDYGHTNSPDGPVHTDMKIEPRTEATAVDQLSAENHVQPQPPLSKSSTHDSDHIPESVHLNTMDAASFSPNRDEETGQQNADDIRTMDRFNQAPARNRPNATDKIASVDVSSSNLSHADASMLKSSNVDVKGSTHECDEEPGRRTQQPLHTESLEASLNEPLKQAPDYSSYEQDTAFDAHVRESTERHHMGNEDADGDSAQESKCTETSPKAESQKDSMHHANTAADKKKEEKDKDEGERWEENKIKEGTKTDDGRETESLTESHQDLPESSHGASGPTESPDTQKASSASKAKTDVSPSHESTLEGWRAENPVASSHVQHEASQDVADSSMELPITQSKSPHCTRSHCPLQRLTLTQCTGTPTFLVRSCTLDPQVLEEEGAEQHDVLLDSLEMQPLDADALPEPVYHKLCRIVGPSMLEDVYVLPKSMAEQWMRSDEKEQETERKRSRRSSPVSPLRMRLRTPQERRRPRYYTPDA</sequence>
<accession>A8Q1D5</accession>
<feature type="compositionally biased region" description="Basic and acidic residues" evidence="1">
    <location>
        <begin position="757"/>
        <end position="814"/>
    </location>
</feature>
<feature type="compositionally biased region" description="Polar residues" evidence="1">
    <location>
        <begin position="576"/>
        <end position="590"/>
    </location>
</feature>
<feature type="compositionally biased region" description="Acidic residues" evidence="1">
    <location>
        <begin position="90"/>
        <end position="104"/>
    </location>
</feature>
<feature type="compositionally biased region" description="Acidic residues" evidence="1">
    <location>
        <begin position="509"/>
        <end position="518"/>
    </location>
</feature>
<feature type="compositionally biased region" description="Polar residues" evidence="1">
    <location>
        <begin position="204"/>
        <end position="218"/>
    </location>
</feature>
<comment type="caution">
    <text evidence="2">The sequence shown here is derived from an EMBL/GenBank/DDBJ whole genome shotgun (WGS) entry which is preliminary data.</text>
</comment>
<feature type="compositionally biased region" description="Acidic residues" evidence="1">
    <location>
        <begin position="219"/>
        <end position="259"/>
    </location>
</feature>
<dbReference type="Proteomes" id="UP000008837">
    <property type="component" value="Unassembled WGS sequence"/>
</dbReference>
<feature type="compositionally biased region" description="Basic and acidic residues" evidence="1">
    <location>
        <begin position="721"/>
        <end position="736"/>
    </location>
</feature>
<dbReference type="STRING" id="425265.A8Q1D5"/>
<feature type="compositionally biased region" description="Basic and acidic residues" evidence="1">
    <location>
        <begin position="557"/>
        <end position="567"/>
    </location>
</feature>
<gene>
    <name evidence="2" type="ORF">MGL_1771</name>
</gene>
<dbReference type="OrthoDB" id="3363466at2759"/>
<keyword evidence="3" id="KW-1185">Reference proteome</keyword>
<feature type="compositionally biased region" description="Basic and acidic residues" evidence="1">
    <location>
        <begin position="676"/>
        <end position="687"/>
    </location>
</feature>
<dbReference type="OMA" id="STHECDE"/>
<feature type="compositionally biased region" description="Polar residues" evidence="1">
    <location>
        <begin position="688"/>
        <end position="700"/>
    </location>
</feature>
<name>A8Q1D5_MALGO</name>
<evidence type="ECO:0000256" key="1">
    <source>
        <dbReference type="SAM" id="MobiDB-lite"/>
    </source>
</evidence>
<feature type="region of interest" description="Disordered" evidence="1">
    <location>
        <begin position="492"/>
        <end position="850"/>
    </location>
</feature>
<dbReference type="AlphaFoldDB" id="A8Q1D5"/>
<dbReference type="GeneID" id="5855079"/>
<feature type="region of interest" description="Disordered" evidence="1">
    <location>
        <begin position="84"/>
        <end position="108"/>
    </location>
</feature>
<dbReference type="VEuPathDB" id="FungiDB:MGL_1771"/>
<feature type="region of interest" description="Disordered" evidence="1">
    <location>
        <begin position="976"/>
        <end position="1021"/>
    </location>
</feature>
<feature type="compositionally biased region" description="Polar residues" evidence="1">
    <location>
        <begin position="744"/>
        <end position="756"/>
    </location>
</feature>
<feature type="region of interest" description="Disordered" evidence="1">
    <location>
        <begin position="449"/>
        <end position="478"/>
    </location>
</feature>
<proteinExistence type="predicted"/>
<evidence type="ECO:0000313" key="2">
    <source>
        <dbReference type="EMBL" id="EDP43558.1"/>
    </source>
</evidence>
<feature type="compositionally biased region" description="Basic and acidic residues" evidence="1">
    <location>
        <begin position="591"/>
        <end position="600"/>
    </location>
</feature>